<feature type="transmembrane region" description="Helical" evidence="1">
    <location>
        <begin position="12"/>
        <end position="36"/>
    </location>
</feature>
<dbReference type="EMBL" id="JACXSI010000055">
    <property type="protein sequence ID" value="MBD3110089.1"/>
    <property type="molecule type" value="Genomic_DNA"/>
</dbReference>
<dbReference type="Pfam" id="PF00326">
    <property type="entry name" value="Peptidase_S9"/>
    <property type="match status" value="1"/>
</dbReference>
<dbReference type="SUPFAM" id="SSF53474">
    <property type="entry name" value="alpha/beta-Hydrolases"/>
    <property type="match status" value="1"/>
</dbReference>
<name>A0A927CZS1_9BACI</name>
<dbReference type="Gene3D" id="3.40.50.1820">
    <property type="entry name" value="alpha/beta hydrolase"/>
    <property type="match status" value="1"/>
</dbReference>
<keyword evidence="4" id="KW-1185">Reference proteome</keyword>
<dbReference type="GO" id="GO:0008236">
    <property type="term" value="F:serine-type peptidase activity"/>
    <property type="evidence" value="ECO:0007669"/>
    <property type="project" value="InterPro"/>
</dbReference>
<organism evidence="3 4">
    <name type="scientific">Peribacillus faecalis</name>
    <dbReference type="NCBI Taxonomy" id="2772559"/>
    <lineage>
        <taxon>Bacteria</taxon>
        <taxon>Bacillati</taxon>
        <taxon>Bacillota</taxon>
        <taxon>Bacilli</taxon>
        <taxon>Bacillales</taxon>
        <taxon>Bacillaceae</taxon>
        <taxon>Peribacillus</taxon>
    </lineage>
</organism>
<evidence type="ECO:0000256" key="1">
    <source>
        <dbReference type="SAM" id="Phobius"/>
    </source>
</evidence>
<keyword evidence="1" id="KW-0472">Membrane</keyword>
<sequence length="321" mass="35875">MNNGEIILKKKRLINYIIILLSVILIGLTGASFYFYNLAIKRSTGEFLNDNPDLAVNTDNSLQIVGQAWLETVTFDTVEMTSNDGLKLVGYYLPAETVTNKTAIIAHGYTSQAMNMYSYAKFYHELGYNVLMPDARGHGASEGDYIGFGWHDRLDYVQWINYVLAQNGNDTEIVLHGVSMGSATVLMTSGEELPKQVKAVVADCGYTSAEDVLSYQLKRMYHLPSFPILQVTSLMTKIRAGYSFAEASALEQVKKTEIPILFIHGEDDTFVPVEMVYELYDAAGSDKELLIVPDAEHANAYDADPQLYEETVTNFLDKYVE</sequence>
<keyword evidence="1" id="KW-0812">Transmembrane</keyword>
<feature type="domain" description="Peptidase S9 prolyl oligopeptidase catalytic" evidence="2">
    <location>
        <begin position="120"/>
        <end position="320"/>
    </location>
</feature>
<dbReference type="PANTHER" id="PTHR43358:SF4">
    <property type="entry name" value="ALPHA_BETA HYDROLASE FOLD-1 DOMAIN-CONTAINING PROTEIN"/>
    <property type="match status" value="1"/>
</dbReference>
<dbReference type="InterPro" id="IPR052920">
    <property type="entry name" value="DNA-binding_regulatory"/>
</dbReference>
<dbReference type="Proteomes" id="UP000602076">
    <property type="component" value="Unassembled WGS sequence"/>
</dbReference>
<evidence type="ECO:0000313" key="3">
    <source>
        <dbReference type="EMBL" id="MBD3110089.1"/>
    </source>
</evidence>
<dbReference type="GO" id="GO:0006508">
    <property type="term" value="P:proteolysis"/>
    <property type="evidence" value="ECO:0007669"/>
    <property type="project" value="InterPro"/>
</dbReference>
<proteinExistence type="predicted"/>
<dbReference type="InterPro" id="IPR001375">
    <property type="entry name" value="Peptidase_S9_cat"/>
</dbReference>
<evidence type="ECO:0000259" key="2">
    <source>
        <dbReference type="Pfam" id="PF00326"/>
    </source>
</evidence>
<keyword evidence="1" id="KW-1133">Transmembrane helix</keyword>
<dbReference type="AlphaFoldDB" id="A0A927CZS1"/>
<accession>A0A927CZS1</accession>
<protein>
    <submittedName>
        <fullName evidence="3">Alpha/beta hydrolase</fullName>
    </submittedName>
</protein>
<gene>
    <name evidence="3" type="ORF">IEO70_17280</name>
</gene>
<evidence type="ECO:0000313" key="4">
    <source>
        <dbReference type="Proteomes" id="UP000602076"/>
    </source>
</evidence>
<keyword evidence="3" id="KW-0378">Hydrolase</keyword>
<reference evidence="3" key="1">
    <citation type="submission" date="2020-09" db="EMBL/GenBank/DDBJ databases">
        <title>Bacillus faecalis sp. nov., a moderately halophilic bacterium isolated from cow faeces.</title>
        <authorList>
            <person name="Jiang L."/>
            <person name="Lee J."/>
        </authorList>
    </citation>
    <scope>NUCLEOTIDE SEQUENCE</scope>
    <source>
        <strain evidence="3">AGMB 02131</strain>
    </source>
</reference>
<dbReference type="PANTHER" id="PTHR43358">
    <property type="entry name" value="ALPHA/BETA-HYDROLASE"/>
    <property type="match status" value="1"/>
</dbReference>
<comment type="caution">
    <text evidence="3">The sequence shown here is derived from an EMBL/GenBank/DDBJ whole genome shotgun (WGS) entry which is preliminary data.</text>
</comment>
<dbReference type="InterPro" id="IPR029058">
    <property type="entry name" value="AB_hydrolase_fold"/>
</dbReference>